<dbReference type="PANTHER" id="PTHR43434:SF1">
    <property type="entry name" value="PHOSPHOGLYCOLATE PHOSPHATASE"/>
    <property type="match status" value="1"/>
</dbReference>
<dbReference type="SUPFAM" id="SSF56784">
    <property type="entry name" value="HAD-like"/>
    <property type="match status" value="1"/>
</dbReference>
<keyword evidence="6 10" id="KW-0479">Metal-binding</keyword>
<evidence type="ECO:0000256" key="8">
    <source>
        <dbReference type="ARBA" id="ARBA00022842"/>
    </source>
</evidence>
<dbReference type="GO" id="GO:0005975">
    <property type="term" value="P:carbohydrate metabolic process"/>
    <property type="evidence" value="ECO:0007669"/>
    <property type="project" value="InterPro"/>
</dbReference>
<comment type="pathway">
    <text evidence="3 10">Organic acid metabolism; glycolate biosynthesis; glycolate from 2-phosphoglycolate: step 1/1.</text>
</comment>
<feature type="active site" description="Nucleophile" evidence="10">
    <location>
        <position position="29"/>
    </location>
</feature>
<dbReference type="NCBIfam" id="TIGR01509">
    <property type="entry name" value="HAD-SF-IA-v3"/>
    <property type="match status" value="1"/>
</dbReference>
<keyword evidence="7 10" id="KW-0378">Hydrolase</keyword>
<dbReference type="SFLD" id="SFLDG01135">
    <property type="entry name" value="C1.5.6:_HAD__Beta-PGM__Phospha"/>
    <property type="match status" value="1"/>
</dbReference>
<dbReference type="Proteomes" id="UP000199046">
    <property type="component" value="Unassembled WGS sequence"/>
</dbReference>
<dbReference type="EMBL" id="FOLY01000006">
    <property type="protein sequence ID" value="SFC82773.1"/>
    <property type="molecule type" value="Genomic_DNA"/>
</dbReference>
<evidence type="ECO:0000256" key="3">
    <source>
        <dbReference type="ARBA" id="ARBA00004818"/>
    </source>
</evidence>
<evidence type="ECO:0000313" key="11">
    <source>
        <dbReference type="EMBL" id="SFC82773.1"/>
    </source>
</evidence>
<dbReference type="HAMAP" id="MF_00495">
    <property type="entry name" value="GPH_hydrolase_bact"/>
    <property type="match status" value="1"/>
</dbReference>
<dbReference type="InterPro" id="IPR023198">
    <property type="entry name" value="PGP-like_dom2"/>
</dbReference>
<dbReference type="InterPro" id="IPR006439">
    <property type="entry name" value="HAD-SF_hydro_IA"/>
</dbReference>
<dbReference type="AlphaFoldDB" id="A0A1I1MJF1"/>
<dbReference type="UniPathway" id="UPA00865">
    <property type="reaction ID" value="UER00834"/>
</dbReference>
<dbReference type="GO" id="GO:0005829">
    <property type="term" value="C:cytosol"/>
    <property type="evidence" value="ECO:0007669"/>
    <property type="project" value="TreeGrafter"/>
</dbReference>
<dbReference type="InterPro" id="IPR041492">
    <property type="entry name" value="HAD_2"/>
</dbReference>
<comment type="function">
    <text evidence="10">Specifically catalyzes the dephosphorylation of 2-phosphoglycolate. Is involved in the dissimilation of the intracellular 2-phosphoglycolate formed during the DNA repair of 3'-phosphoglycolate ends, a major class of DNA lesions induced by oxidative stress.</text>
</comment>
<dbReference type="GO" id="GO:0008967">
    <property type="term" value="F:phosphoglycolate phosphatase activity"/>
    <property type="evidence" value="ECO:0007669"/>
    <property type="project" value="UniProtKB-UniRule"/>
</dbReference>
<dbReference type="Gene3D" id="1.10.150.240">
    <property type="entry name" value="Putative phosphatase, domain 2"/>
    <property type="match status" value="1"/>
</dbReference>
<dbReference type="GO" id="GO:0006281">
    <property type="term" value="P:DNA repair"/>
    <property type="evidence" value="ECO:0007669"/>
    <property type="project" value="TreeGrafter"/>
</dbReference>
<dbReference type="NCBIfam" id="TIGR01449">
    <property type="entry name" value="PGP_bact"/>
    <property type="match status" value="1"/>
</dbReference>
<dbReference type="PANTHER" id="PTHR43434">
    <property type="entry name" value="PHOSPHOGLYCOLATE PHOSPHATASE"/>
    <property type="match status" value="1"/>
</dbReference>
<dbReference type="NCBIfam" id="TIGR01549">
    <property type="entry name" value="HAD-SF-IA-v1"/>
    <property type="match status" value="1"/>
</dbReference>
<dbReference type="NCBIfam" id="NF009695">
    <property type="entry name" value="PRK13222.1-2"/>
    <property type="match status" value="1"/>
</dbReference>
<name>A0A1I1MJF1_9GAMM</name>
<accession>A0A1I1MJF1</accession>
<dbReference type="STRING" id="402385.SAMN05421848_2912"/>
<gene>
    <name evidence="11" type="ORF">SAMN05421848_2912</name>
</gene>
<feature type="binding site" evidence="10">
    <location>
        <position position="29"/>
    </location>
    <ligand>
        <name>Mg(2+)</name>
        <dbReference type="ChEBI" id="CHEBI:18420"/>
    </ligand>
</feature>
<evidence type="ECO:0000256" key="2">
    <source>
        <dbReference type="ARBA" id="ARBA00001946"/>
    </source>
</evidence>
<sequence>MGALWPEFTLGDVLMMHDALNEIDLIIYDLDGTLIDSAPDLALAVDDVLETMNLPPAGIERVRDWVGNGSRRLVERALLNARAFGTEGPDRAQLDDALALFMQCYEQRMLSNTFCYPGVIDCLEAQRARGIAQALVTNKPSRFIDPLLEAMGLEGFFTHTLGGEALPEKKPDPAPLLHVARALDIAPERVLMIGDSRSDVEAARAAGCRCLAVSYGYNHGEPIADLGPDHLLDSLEELV</sequence>
<reference evidence="12" key="1">
    <citation type="submission" date="2016-10" db="EMBL/GenBank/DDBJ databases">
        <authorList>
            <person name="Varghese N."/>
            <person name="Submissions S."/>
        </authorList>
    </citation>
    <scope>NUCLEOTIDE SEQUENCE [LARGE SCALE GENOMIC DNA]</scope>
    <source>
        <strain evidence="12">DSM 23439</strain>
    </source>
</reference>
<organism evidence="11 12">
    <name type="scientific">Kushneria avicenniae</name>
    <dbReference type="NCBI Taxonomy" id="402385"/>
    <lineage>
        <taxon>Bacteria</taxon>
        <taxon>Pseudomonadati</taxon>
        <taxon>Pseudomonadota</taxon>
        <taxon>Gammaproteobacteria</taxon>
        <taxon>Oceanospirillales</taxon>
        <taxon>Halomonadaceae</taxon>
        <taxon>Kushneria</taxon>
    </lineage>
</organism>
<dbReference type="Gene3D" id="3.40.50.1000">
    <property type="entry name" value="HAD superfamily/HAD-like"/>
    <property type="match status" value="1"/>
</dbReference>
<evidence type="ECO:0000256" key="6">
    <source>
        <dbReference type="ARBA" id="ARBA00022723"/>
    </source>
</evidence>
<dbReference type="RefSeq" id="WP_245743086.1">
    <property type="nucleotide sequence ID" value="NZ_FOLY01000006.1"/>
</dbReference>
<dbReference type="InterPro" id="IPR036412">
    <property type="entry name" value="HAD-like_sf"/>
</dbReference>
<evidence type="ECO:0000256" key="7">
    <source>
        <dbReference type="ARBA" id="ARBA00022801"/>
    </source>
</evidence>
<dbReference type="FunFam" id="3.40.50.1000:FF:000022">
    <property type="entry name" value="Phosphoglycolate phosphatase"/>
    <property type="match status" value="1"/>
</dbReference>
<feature type="binding site" evidence="10">
    <location>
        <position position="31"/>
    </location>
    <ligand>
        <name>Mg(2+)</name>
        <dbReference type="ChEBI" id="CHEBI:18420"/>
    </ligand>
</feature>
<dbReference type="EC" id="3.1.3.18" evidence="5 10"/>
<dbReference type="CDD" id="cd16417">
    <property type="entry name" value="HAD_PGPase"/>
    <property type="match status" value="1"/>
</dbReference>
<keyword evidence="8 10" id="KW-0460">Magnesium</keyword>
<dbReference type="Pfam" id="PF13419">
    <property type="entry name" value="HAD_2"/>
    <property type="match status" value="1"/>
</dbReference>
<comment type="similarity">
    <text evidence="4 10">Belongs to the HAD-like hydrolase superfamily. CbbY/CbbZ/Gph/YieH family.</text>
</comment>
<evidence type="ECO:0000256" key="1">
    <source>
        <dbReference type="ARBA" id="ARBA00000830"/>
    </source>
</evidence>
<dbReference type="InterPro" id="IPR023214">
    <property type="entry name" value="HAD_sf"/>
</dbReference>
<evidence type="ECO:0000313" key="12">
    <source>
        <dbReference type="Proteomes" id="UP000199046"/>
    </source>
</evidence>
<comment type="catalytic activity">
    <reaction evidence="1 10">
        <text>2-phosphoglycolate + H2O = glycolate + phosphate</text>
        <dbReference type="Rhea" id="RHEA:14369"/>
        <dbReference type="ChEBI" id="CHEBI:15377"/>
        <dbReference type="ChEBI" id="CHEBI:29805"/>
        <dbReference type="ChEBI" id="CHEBI:43474"/>
        <dbReference type="ChEBI" id="CHEBI:58033"/>
        <dbReference type="EC" id="3.1.3.18"/>
    </reaction>
</comment>
<dbReference type="GO" id="GO:0046295">
    <property type="term" value="P:glycolate biosynthetic process"/>
    <property type="evidence" value="ECO:0007669"/>
    <property type="project" value="UniProtKB-UniRule"/>
</dbReference>
<dbReference type="InterPro" id="IPR037512">
    <property type="entry name" value="PGPase_prok"/>
</dbReference>
<evidence type="ECO:0000256" key="9">
    <source>
        <dbReference type="ARBA" id="ARBA00023277"/>
    </source>
</evidence>
<proteinExistence type="inferred from homology"/>
<protein>
    <recommendedName>
        <fullName evidence="5 10">Phosphoglycolate phosphatase</fullName>
        <shortName evidence="10">PGP</shortName>
        <shortName evidence="10">PGPase</shortName>
        <ecNumber evidence="5 10">3.1.3.18</ecNumber>
    </recommendedName>
</protein>
<evidence type="ECO:0000256" key="4">
    <source>
        <dbReference type="ARBA" id="ARBA00006171"/>
    </source>
</evidence>
<dbReference type="GO" id="GO:0046872">
    <property type="term" value="F:metal ion binding"/>
    <property type="evidence" value="ECO:0007669"/>
    <property type="project" value="UniProtKB-KW"/>
</dbReference>
<dbReference type="SFLD" id="SFLDS00003">
    <property type="entry name" value="Haloacid_Dehalogenase"/>
    <property type="match status" value="1"/>
</dbReference>
<dbReference type="InterPro" id="IPR050155">
    <property type="entry name" value="HAD-like_hydrolase_sf"/>
</dbReference>
<keyword evidence="12" id="KW-1185">Reference proteome</keyword>
<keyword evidence="9 10" id="KW-0119">Carbohydrate metabolism</keyword>
<evidence type="ECO:0000256" key="5">
    <source>
        <dbReference type="ARBA" id="ARBA00013078"/>
    </source>
</evidence>
<dbReference type="SFLD" id="SFLDG01129">
    <property type="entry name" value="C1.5:_HAD__Beta-PGM__Phosphata"/>
    <property type="match status" value="1"/>
</dbReference>
<comment type="cofactor">
    <cofactor evidence="2 10">
        <name>Mg(2+)</name>
        <dbReference type="ChEBI" id="CHEBI:18420"/>
    </cofactor>
</comment>
<feature type="binding site" evidence="10">
    <location>
        <position position="195"/>
    </location>
    <ligand>
        <name>Mg(2+)</name>
        <dbReference type="ChEBI" id="CHEBI:18420"/>
    </ligand>
</feature>
<evidence type="ECO:0000256" key="10">
    <source>
        <dbReference type="HAMAP-Rule" id="MF_00495"/>
    </source>
</evidence>